<evidence type="ECO:0000313" key="1">
    <source>
        <dbReference type="EMBL" id="MBX5088093.1"/>
    </source>
</evidence>
<comment type="caution">
    <text evidence="1">The sequence shown here is derived from an EMBL/GenBank/DDBJ whole genome shotgun (WGS) entry which is preliminary data.</text>
</comment>
<evidence type="ECO:0000313" key="2">
    <source>
        <dbReference type="Proteomes" id="UP000770629"/>
    </source>
</evidence>
<protein>
    <submittedName>
        <fullName evidence="1">Uncharacterized protein</fullName>
    </submittedName>
</protein>
<proteinExistence type="predicted"/>
<dbReference type="EMBL" id="JABDYF010000001">
    <property type="protein sequence ID" value="MBX5088093.1"/>
    <property type="molecule type" value="Genomic_DNA"/>
</dbReference>
<dbReference type="RefSeq" id="WP_221121863.1">
    <property type="nucleotide sequence ID" value="NZ_JABDXR010000013.1"/>
</dbReference>
<reference evidence="1 2" key="1">
    <citation type="submission" date="2020-04" db="EMBL/GenBank/DDBJ databases">
        <title>Global-level population genomics: horizontal gene transfer, symbiosis and evolution in Rhizobia.</title>
        <authorList>
            <person name="Gai Y."/>
        </authorList>
    </citation>
    <scope>NUCLEOTIDE SEQUENCE [LARGE SCALE GENOMIC DNA]</scope>
    <source>
        <strain evidence="1 2">BLR33</strain>
    </source>
</reference>
<organism evidence="1 2">
    <name type="scientific">Rhizobium lentis</name>
    <dbReference type="NCBI Taxonomy" id="1138194"/>
    <lineage>
        <taxon>Bacteria</taxon>
        <taxon>Pseudomonadati</taxon>
        <taxon>Pseudomonadota</taxon>
        <taxon>Alphaproteobacteria</taxon>
        <taxon>Hyphomicrobiales</taxon>
        <taxon>Rhizobiaceae</taxon>
        <taxon>Rhizobium/Agrobacterium group</taxon>
        <taxon>Rhizobium</taxon>
    </lineage>
</organism>
<dbReference type="Proteomes" id="UP000770629">
    <property type="component" value="Unassembled WGS sequence"/>
</dbReference>
<sequence length="58" mass="6375">MMDAAAYFIDRDQYQKPGVSDDPLVTKAQRLRDHLGGESRRSAGCALVGIAHSMLKVK</sequence>
<accession>A0ABS7I8C9</accession>
<name>A0ABS7I8C9_9HYPH</name>
<keyword evidence="2" id="KW-1185">Reference proteome</keyword>
<gene>
    <name evidence="1" type="ORF">HJB60_02730</name>
</gene>